<comment type="pathway">
    <text evidence="7">Amino-acid biosynthesis; D-alanine biosynthesis; D-alanine from L-alanine: step 1/1.</text>
</comment>
<dbReference type="CDD" id="cd00430">
    <property type="entry name" value="PLPDE_III_AR"/>
    <property type="match status" value="1"/>
</dbReference>
<dbReference type="SUPFAM" id="SSF51419">
    <property type="entry name" value="PLP-binding barrel"/>
    <property type="match status" value="1"/>
</dbReference>
<organism evidence="11 12">
    <name type="scientific">Pararhodobacter marinus</name>
    <dbReference type="NCBI Taxonomy" id="2184063"/>
    <lineage>
        <taxon>Bacteria</taxon>
        <taxon>Pseudomonadati</taxon>
        <taxon>Pseudomonadota</taxon>
        <taxon>Alphaproteobacteria</taxon>
        <taxon>Rhodobacterales</taxon>
        <taxon>Paracoccaceae</taxon>
        <taxon>Pararhodobacter</taxon>
    </lineage>
</organism>
<dbReference type="InterPro" id="IPR020622">
    <property type="entry name" value="Ala_racemase_pyridoxalP-BS"/>
</dbReference>
<dbReference type="Pfam" id="PF00842">
    <property type="entry name" value="Ala_racemase_C"/>
    <property type="match status" value="1"/>
</dbReference>
<dbReference type="GO" id="GO:0030170">
    <property type="term" value="F:pyridoxal phosphate binding"/>
    <property type="evidence" value="ECO:0007669"/>
    <property type="project" value="UniProtKB-UniRule"/>
</dbReference>
<comment type="cofactor">
    <cofactor evidence="2 7 8">
        <name>pyridoxal 5'-phosphate</name>
        <dbReference type="ChEBI" id="CHEBI:597326"/>
    </cofactor>
</comment>
<dbReference type="EMBL" id="QEYD01000002">
    <property type="protein sequence ID" value="PWE30920.1"/>
    <property type="molecule type" value="Genomic_DNA"/>
</dbReference>
<dbReference type="HAMAP" id="MF_01201">
    <property type="entry name" value="Ala_racemase"/>
    <property type="match status" value="1"/>
</dbReference>
<dbReference type="GO" id="GO:0008784">
    <property type="term" value="F:alanine racemase activity"/>
    <property type="evidence" value="ECO:0007669"/>
    <property type="project" value="UniProtKB-UniRule"/>
</dbReference>
<name>A0A2U2CGC6_9RHOB</name>
<feature type="active site" description="Proton acceptor; specific for L-alanine" evidence="7">
    <location>
        <position position="242"/>
    </location>
</feature>
<dbReference type="Pfam" id="PF01168">
    <property type="entry name" value="Ala_racemase_N"/>
    <property type="match status" value="1"/>
</dbReference>
<dbReference type="InterPro" id="IPR029066">
    <property type="entry name" value="PLP-binding_barrel"/>
</dbReference>
<dbReference type="PRINTS" id="PR00992">
    <property type="entry name" value="ALARACEMASE"/>
</dbReference>
<dbReference type="PANTHER" id="PTHR30511:SF0">
    <property type="entry name" value="ALANINE RACEMASE, CATABOLIC-RELATED"/>
    <property type="match status" value="1"/>
</dbReference>
<evidence type="ECO:0000313" key="11">
    <source>
        <dbReference type="EMBL" id="PWE30920.1"/>
    </source>
</evidence>
<dbReference type="OrthoDB" id="9813814at2"/>
<comment type="caution">
    <text evidence="11">The sequence shown here is derived from an EMBL/GenBank/DDBJ whole genome shotgun (WGS) entry which is preliminary data.</text>
</comment>
<feature type="active site" description="Proton acceptor; specific for D-alanine" evidence="7">
    <location>
        <position position="33"/>
    </location>
</feature>
<dbReference type="SMART" id="SM01005">
    <property type="entry name" value="Ala_racemase_C"/>
    <property type="match status" value="1"/>
</dbReference>
<gene>
    <name evidence="11" type="primary">alr</name>
    <name evidence="11" type="ORF">C4N9_03970</name>
</gene>
<dbReference type="NCBIfam" id="TIGR00492">
    <property type="entry name" value="alr"/>
    <property type="match status" value="1"/>
</dbReference>
<reference evidence="11 12" key="1">
    <citation type="submission" date="2018-05" db="EMBL/GenBank/DDBJ databases">
        <title>Pararhodobacter marina sp. nov., isolated from deep-sea water of the Indian Ocean.</title>
        <authorList>
            <person name="Lai Q.Sr."/>
            <person name="Liu X."/>
            <person name="Shao Z."/>
        </authorList>
    </citation>
    <scope>NUCLEOTIDE SEQUENCE [LARGE SCALE GENOMIC DNA]</scope>
    <source>
        <strain evidence="11 12">CIC4N-9</strain>
    </source>
</reference>
<evidence type="ECO:0000256" key="9">
    <source>
        <dbReference type="PIRSR" id="PIRSR600821-52"/>
    </source>
</evidence>
<evidence type="ECO:0000313" key="12">
    <source>
        <dbReference type="Proteomes" id="UP000244940"/>
    </source>
</evidence>
<dbReference type="AlphaFoldDB" id="A0A2U2CGC6"/>
<keyword evidence="5 7" id="KW-0663">Pyridoxal phosphate</keyword>
<dbReference type="InterPro" id="IPR000821">
    <property type="entry name" value="Ala_racemase"/>
</dbReference>
<evidence type="ECO:0000256" key="6">
    <source>
        <dbReference type="ARBA" id="ARBA00023235"/>
    </source>
</evidence>
<keyword evidence="12" id="KW-1185">Reference proteome</keyword>
<dbReference type="GO" id="GO:0005829">
    <property type="term" value="C:cytosol"/>
    <property type="evidence" value="ECO:0007669"/>
    <property type="project" value="TreeGrafter"/>
</dbReference>
<sequence>MSAPLLTLDLDALADNWRRLAQLSGSETGATVKADGYGLGASRVARRLAEAGARSFFVALAEEGLAIRKVLGNGPRIFVFSGHMAGDAAMLRELGLIPLINSAEQMARHAETLPDHPFGIQLDSGMNRLGMEAPEWAAVRQIALQTAPQLVMSHLACADEPAHEMNARQRDRFIEMTAGLDAPRSLAATGGMLLGRDYHFELSRPGVGLYGGLPFEGAKPVVHAALPVIQIRDVEPGETVGYGNTWTAARPSRIATVAAGYADGIHRALSHKLQLWAGDTPCPTVGRISMDLIGVDVTDLPDEPEALDLLNAHQTVDKLADAAGTIGYEILTSLGARYKRRYLGGGA</sequence>
<dbReference type="EC" id="5.1.1.1" evidence="4 7"/>
<evidence type="ECO:0000256" key="1">
    <source>
        <dbReference type="ARBA" id="ARBA00000316"/>
    </source>
</evidence>
<dbReference type="GO" id="GO:0030632">
    <property type="term" value="P:D-alanine biosynthetic process"/>
    <property type="evidence" value="ECO:0007669"/>
    <property type="project" value="UniProtKB-UniRule"/>
</dbReference>
<proteinExistence type="inferred from homology"/>
<dbReference type="SUPFAM" id="SSF50621">
    <property type="entry name" value="Alanine racemase C-terminal domain-like"/>
    <property type="match status" value="1"/>
</dbReference>
<protein>
    <recommendedName>
        <fullName evidence="4 7">Alanine racemase</fullName>
        <ecNumber evidence="4 7">5.1.1.1</ecNumber>
    </recommendedName>
</protein>
<accession>A0A2U2CGC6</accession>
<evidence type="ECO:0000256" key="8">
    <source>
        <dbReference type="PIRSR" id="PIRSR600821-50"/>
    </source>
</evidence>
<dbReference type="UniPathway" id="UPA00042">
    <property type="reaction ID" value="UER00497"/>
</dbReference>
<evidence type="ECO:0000256" key="3">
    <source>
        <dbReference type="ARBA" id="ARBA00007880"/>
    </source>
</evidence>
<evidence type="ECO:0000259" key="10">
    <source>
        <dbReference type="SMART" id="SM01005"/>
    </source>
</evidence>
<dbReference type="PANTHER" id="PTHR30511">
    <property type="entry name" value="ALANINE RACEMASE"/>
    <property type="match status" value="1"/>
</dbReference>
<dbReference type="GeneID" id="94364037"/>
<feature type="domain" description="Alanine racemase C-terminal" evidence="10">
    <location>
        <begin position="221"/>
        <end position="343"/>
    </location>
</feature>
<dbReference type="Gene3D" id="3.20.20.10">
    <property type="entry name" value="Alanine racemase"/>
    <property type="match status" value="1"/>
</dbReference>
<comment type="function">
    <text evidence="7">Catalyzes the interconversion of L-alanine and D-alanine. May also act on other amino acids.</text>
</comment>
<feature type="binding site" evidence="7 9">
    <location>
        <position position="128"/>
    </location>
    <ligand>
        <name>substrate</name>
    </ligand>
</feature>
<dbReference type="Proteomes" id="UP000244940">
    <property type="component" value="Unassembled WGS sequence"/>
</dbReference>
<evidence type="ECO:0000256" key="5">
    <source>
        <dbReference type="ARBA" id="ARBA00022898"/>
    </source>
</evidence>
<dbReference type="Gene3D" id="2.40.37.10">
    <property type="entry name" value="Lyase, Ornithine Decarboxylase, Chain A, domain 1"/>
    <property type="match status" value="1"/>
</dbReference>
<comment type="catalytic activity">
    <reaction evidence="1 7">
        <text>L-alanine = D-alanine</text>
        <dbReference type="Rhea" id="RHEA:20249"/>
        <dbReference type="ChEBI" id="CHEBI:57416"/>
        <dbReference type="ChEBI" id="CHEBI:57972"/>
        <dbReference type="EC" id="5.1.1.1"/>
    </reaction>
</comment>
<evidence type="ECO:0000256" key="2">
    <source>
        <dbReference type="ARBA" id="ARBA00001933"/>
    </source>
</evidence>
<dbReference type="InterPro" id="IPR011079">
    <property type="entry name" value="Ala_racemase_C"/>
</dbReference>
<dbReference type="InterPro" id="IPR001608">
    <property type="entry name" value="Ala_racemase_N"/>
</dbReference>
<keyword evidence="6 7" id="KW-0413">Isomerase</keyword>
<evidence type="ECO:0000256" key="7">
    <source>
        <dbReference type="HAMAP-Rule" id="MF_01201"/>
    </source>
</evidence>
<feature type="modified residue" description="N6-(pyridoxal phosphate)lysine" evidence="7 8">
    <location>
        <position position="33"/>
    </location>
</feature>
<dbReference type="RefSeq" id="WP_109531998.1">
    <property type="nucleotide sequence ID" value="NZ_QEYD01000002.1"/>
</dbReference>
<feature type="binding site" evidence="7 9">
    <location>
        <position position="290"/>
    </location>
    <ligand>
        <name>substrate</name>
    </ligand>
</feature>
<evidence type="ECO:0000256" key="4">
    <source>
        <dbReference type="ARBA" id="ARBA00013089"/>
    </source>
</evidence>
<dbReference type="InterPro" id="IPR009006">
    <property type="entry name" value="Ala_racemase/Decarboxylase_C"/>
</dbReference>
<dbReference type="PROSITE" id="PS00395">
    <property type="entry name" value="ALANINE_RACEMASE"/>
    <property type="match status" value="1"/>
</dbReference>
<comment type="similarity">
    <text evidence="3 7">Belongs to the alanine racemase family.</text>
</comment>